<dbReference type="OrthoDB" id="5862419at2759"/>
<keyword evidence="2" id="KW-1185">Reference proteome</keyword>
<gene>
    <name evidence="1 3 4" type="ORF">SRAE_2000471900</name>
</gene>
<protein>
    <submittedName>
        <fullName evidence="3">Sulfatase N-terminal domain-containing protein</fullName>
    </submittedName>
</protein>
<evidence type="ECO:0000313" key="4">
    <source>
        <dbReference type="WormBase" id="SRAE_2000471900"/>
    </source>
</evidence>
<dbReference type="PANTHER" id="PTHR10974">
    <property type="entry name" value="FI08016P-RELATED"/>
    <property type="match status" value="1"/>
</dbReference>
<dbReference type="OMA" id="LEAACWK"/>
<dbReference type="GO" id="GO:0005615">
    <property type="term" value="C:extracellular space"/>
    <property type="evidence" value="ECO:0007669"/>
    <property type="project" value="TreeGrafter"/>
</dbReference>
<dbReference type="WormBase" id="SRAE_2000471900">
    <property type="protein sequence ID" value="SRP00925"/>
    <property type="gene ID" value="WBGene00264958"/>
</dbReference>
<dbReference type="Proteomes" id="UP000035682">
    <property type="component" value="Unplaced"/>
</dbReference>
<reference evidence="1 2" key="1">
    <citation type="submission" date="2014-09" db="EMBL/GenBank/DDBJ databases">
        <authorList>
            <person name="Martin A.A."/>
        </authorList>
    </citation>
    <scope>NUCLEOTIDE SEQUENCE</scope>
    <source>
        <strain evidence="2">ED321</strain>
        <strain evidence="1">ED321 Heterogonic</strain>
    </source>
</reference>
<dbReference type="STRING" id="34506.A0A090LPF7"/>
<reference evidence="3" key="2">
    <citation type="submission" date="2020-12" db="UniProtKB">
        <authorList>
            <consortium name="WormBaseParasite"/>
        </authorList>
    </citation>
    <scope>IDENTIFICATION</scope>
</reference>
<dbReference type="CTD" id="36382451"/>
<dbReference type="PANTHER" id="PTHR10974:SF75">
    <property type="entry name" value="SULFATASE DOMAIN-CONTAINING PROTEIN"/>
    <property type="match status" value="1"/>
</dbReference>
<sequence length="578" mass="68352">MGSWKDINKSKPDCDVFEVQCKTTLWPYFLVFKDLYLQITKTKIKPMNVTFLKDSYNINTINNKYNVHLIILDSISYYSALRGLKNTISYLEKEYSGVTFKMHNKIGSNSQPNGHGFLLNRRISSLHNFLDVKKTKVSDYEAVGKTGCDEYIDDQPFIAKYYQQFNYTILSGEDFLDTVFTSHKCKGFKYTYAHHSTRPYILRLYDQKYPDNLSYLTLHNSKCKGYIKYQFNYLEEFMKTYNDSKQFSFTWITNIAHEHLTGHYEHDNYFKKFFKTNKKLFDNGFLILMSDHGFRLGNYRNTEIGAFEEKNPFLIISPPKDLRNNNSEVLNNLKINSNKHTSHFDVYATMLDILTEGSRTNFNNMTYFNFTNIIKNDTIKGTSLLREINQKRTCYSMEITSEYCLCTENFIKYNQTFKDTILYDGNIVNKIDTITDKLKENFIVTINKQLEKGNITKYCKKMTEKKNGKFELKYLYTEDKHIIFYIKQEVLPKGIFEGYINEDGNVITSSIERLDRYGPYAEQCVPKNPYKKFCYCKQQTSAQPNNDFNKINEKIQKFFKKALEDINSFFKKLFPFRL</sequence>
<dbReference type="InterPro" id="IPR017850">
    <property type="entry name" value="Alkaline_phosphatase_core_sf"/>
</dbReference>
<dbReference type="InterPro" id="IPR004245">
    <property type="entry name" value="DUF229"/>
</dbReference>
<dbReference type="GeneID" id="36382451"/>
<evidence type="ECO:0000313" key="2">
    <source>
        <dbReference type="Proteomes" id="UP000035682"/>
    </source>
</evidence>
<evidence type="ECO:0000313" key="1">
    <source>
        <dbReference type="EMBL" id="CEF70079.1"/>
    </source>
</evidence>
<dbReference type="Pfam" id="PF02995">
    <property type="entry name" value="DUF229"/>
    <property type="match status" value="1"/>
</dbReference>
<proteinExistence type="predicted"/>
<dbReference type="SUPFAM" id="SSF53649">
    <property type="entry name" value="Alkaline phosphatase-like"/>
    <property type="match status" value="1"/>
</dbReference>
<dbReference type="RefSeq" id="XP_024509278.1">
    <property type="nucleotide sequence ID" value="XM_024643628.1"/>
</dbReference>
<dbReference type="EMBL" id="LN609529">
    <property type="protein sequence ID" value="CEF70079.1"/>
    <property type="molecule type" value="Genomic_DNA"/>
</dbReference>
<dbReference type="WBParaSite" id="SRAE_2000471900.1">
    <property type="protein sequence ID" value="SRAE_2000471900.1"/>
    <property type="gene ID" value="WBGene00264958"/>
</dbReference>
<dbReference type="AlphaFoldDB" id="A0A090LPF7"/>
<name>A0A090LPF7_STRRB</name>
<organism evidence="1">
    <name type="scientific">Strongyloides ratti</name>
    <name type="common">Parasitic roundworm</name>
    <dbReference type="NCBI Taxonomy" id="34506"/>
    <lineage>
        <taxon>Eukaryota</taxon>
        <taxon>Metazoa</taxon>
        <taxon>Ecdysozoa</taxon>
        <taxon>Nematoda</taxon>
        <taxon>Chromadorea</taxon>
        <taxon>Rhabditida</taxon>
        <taxon>Tylenchina</taxon>
        <taxon>Panagrolaimomorpha</taxon>
        <taxon>Strongyloidoidea</taxon>
        <taxon>Strongyloididae</taxon>
        <taxon>Strongyloides</taxon>
    </lineage>
</organism>
<accession>A0A090LPF7</accession>
<evidence type="ECO:0000313" key="3">
    <source>
        <dbReference type="WBParaSite" id="SRAE_2000471900.1"/>
    </source>
</evidence>
<dbReference type="Gene3D" id="3.40.720.10">
    <property type="entry name" value="Alkaline Phosphatase, subunit A"/>
    <property type="match status" value="1"/>
</dbReference>